<feature type="non-terminal residue" evidence="2">
    <location>
        <position position="1"/>
    </location>
</feature>
<dbReference type="AlphaFoldDB" id="A0A2K3KR76"/>
<feature type="compositionally biased region" description="Acidic residues" evidence="1">
    <location>
        <begin position="53"/>
        <end position="66"/>
    </location>
</feature>
<dbReference type="InterPro" id="IPR052255">
    <property type="entry name" value="RNA_pol_II_subunit5-mediator"/>
</dbReference>
<dbReference type="GO" id="GO:0000122">
    <property type="term" value="P:negative regulation of transcription by RNA polymerase II"/>
    <property type="evidence" value="ECO:0007669"/>
    <property type="project" value="TreeGrafter"/>
</dbReference>
<dbReference type="PANTHER" id="PTHR15111:SF0">
    <property type="entry name" value="UNCONVENTIONAL PREFOLDIN RPB5 INTERACTOR 1"/>
    <property type="match status" value="1"/>
</dbReference>
<dbReference type="Proteomes" id="UP000236291">
    <property type="component" value="Unassembled WGS sequence"/>
</dbReference>
<dbReference type="GO" id="GO:0003682">
    <property type="term" value="F:chromatin binding"/>
    <property type="evidence" value="ECO:0007669"/>
    <property type="project" value="TreeGrafter"/>
</dbReference>
<reference evidence="2 3" key="2">
    <citation type="journal article" date="2017" name="Front. Plant Sci.">
        <title>Gene Classification and Mining of Molecular Markers Useful in Red Clover (Trifolium pratense) Breeding.</title>
        <authorList>
            <person name="Istvanek J."/>
            <person name="Dluhosova J."/>
            <person name="Dluhos P."/>
            <person name="Patkova L."/>
            <person name="Nedelnik J."/>
            <person name="Repkova J."/>
        </authorList>
    </citation>
    <scope>NUCLEOTIDE SEQUENCE [LARGE SCALE GENOMIC DNA]</scope>
    <source>
        <strain evidence="3">cv. Tatra</strain>
        <tissue evidence="2">Young leaves</tissue>
    </source>
</reference>
<feature type="region of interest" description="Disordered" evidence="1">
    <location>
        <begin position="53"/>
        <end position="78"/>
    </location>
</feature>
<name>A0A2K3KR76_TRIPR</name>
<reference evidence="2 3" key="1">
    <citation type="journal article" date="2014" name="Am. J. Bot.">
        <title>Genome assembly and annotation for red clover (Trifolium pratense; Fabaceae).</title>
        <authorList>
            <person name="Istvanek J."/>
            <person name="Jaros M."/>
            <person name="Krenek A."/>
            <person name="Repkova J."/>
        </authorList>
    </citation>
    <scope>NUCLEOTIDE SEQUENCE [LARGE SCALE GENOMIC DNA]</scope>
    <source>
        <strain evidence="3">cv. Tatra</strain>
        <tissue evidence="2">Young leaves</tissue>
    </source>
</reference>
<dbReference type="STRING" id="57577.A0A2K3KR76"/>
<organism evidence="2 3">
    <name type="scientific">Trifolium pratense</name>
    <name type="common">Red clover</name>
    <dbReference type="NCBI Taxonomy" id="57577"/>
    <lineage>
        <taxon>Eukaryota</taxon>
        <taxon>Viridiplantae</taxon>
        <taxon>Streptophyta</taxon>
        <taxon>Embryophyta</taxon>
        <taxon>Tracheophyta</taxon>
        <taxon>Spermatophyta</taxon>
        <taxon>Magnoliopsida</taxon>
        <taxon>eudicotyledons</taxon>
        <taxon>Gunneridae</taxon>
        <taxon>Pentapetalae</taxon>
        <taxon>rosids</taxon>
        <taxon>fabids</taxon>
        <taxon>Fabales</taxon>
        <taxon>Fabaceae</taxon>
        <taxon>Papilionoideae</taxon>
        <taxon>50 kb inversion clade</taxon>
        <taxon>NPAAA clade</taxon>
        <taxon>Hologalegina</taxon>
        <taxon>IRL clade</taxon>
        <taxon>Trifolieae</taxon>
        <taxon>Trifolium</taxon>
    </lineage>
</organism>
<sequence>RTSKQTVEILQRRGKSLDSQIESQQAMINNLASFINVTDSEVAGGLVEIREEYVEDEDKSDEEESEPGMFFSSYFPKF</sequence>
<dbReference type="PANTHER" id="PTHR15111">
    <property type="entry name" value="RNA POLYMERASE II SUBUNIT 5-MEDIATING PROTEIN NNX3"/>
    <property type="match status" value="1"/>
</dbReference>
<evidence type="ECO:0000313" key="2">
    <source>
        <dbReference type="EMBL" id="PNX68776.1"/>
    </source>
</evidence>
<evidence type="ECO:0000313" key="3">
    <source>
        <dbReference type="Proteomes" id="UP000236291"/>
    </source>
</evidence>
<proteinExistence type="predicted"/>
<dbReference type="EMBL" id="ASHM01106423">
    <property type="protein sequence ID" value="PNX68776.1"/>
    <property type="molecule type" value="Genomic_DNA"/>
</dbReference>
<accession>A0A2K3KR76</accession>
<gene>
    <name evidence="2" type="ORF">L195_g056352</name>
</gene>
<dbReference type="GO" id="GO:0019212">
    <property type="term" value="F:phosphatase inhibitor activity"/>
    <property type="evidence" value="ECO:0007669"/>
    <property type="project" value="TreeGrafter"/>
</dbReference>
<dbReference type="GO" id="GO:0003714">
    <property type="term" value="F:transcription corepressor activity"/>
    <property type="evidence" value="ECO:0007669"/>
    <property type="project" value="TreeGrafter"/>
</dbReference>
<evidence type="ECO:0000256" key="1">
    <source>
        <dbReference type="SAM" id="MobiDB-lite"/>
    </source>
</evidence>
<protein>
    <submittedName>
        <fullName evidence="2">Prefoldin protein</fullName>
    </submittedName>
</protein>
<comment type="caution">
    <text evidence="2">The sequence shown here is derived from an EMBL/GenBank/DDBJ whole genome shotgun (WGS) entry which is preliminary data.</text>
</comment>